<evidence type="ECO:0000313" key="4">
    <source>
        <dbReference type="EMBL" id="TXS95357.1"/>
    </source>
</evidence>
<dbReference type="EMBL" id="VRZA01000002">
    <property type="protein sequence ID" value="TXS95357.1"/>
    <property type="molecule type" value="Genomic_DNA"/>
</dbReference>
<keyword evidence="5" id="KW-1185">Reference proteome</keyword>
<evidence type="ECO:0000256" key="2">
    <source>
        <dbReference type="SAM" id="MobiDB-lite"/>
    </source>
</evidence>
<dbReference type="PANTHER" id="PTHR47814:SF1">
    <property type="entry name" value="PEPTIDYL-TRNA HYDROLASE ARFB"/>
    <property type="match status" value="1"/>
</dbReference>
<dbReference type="Proteomes" id="UP000321039">
    <property type="component" value="Unassembled WGS sequence"/>
</dbReference>
<dbReference type="Gene3D" id="3.30.160.20">
    <property type="match status" value="1"/>
</dbReference>
<dbReference type="RefSeq" id="WP_148067268.1">
    <property type="nucleotide sequence ID" value="NZ_VRZA01000002.1"/>
</dbReference>
<dbReference type="InterPro" id="IPR045853">
    <property type="entry name" value="Pep_chain_release_fac_I_sf"/>
</dbReference>
<reference evidence="4 5" key="1">
    <citation type="submission" date="2019-08" db="EMBL/GenBank/DDBJ databases">
        <title>Parahaliea maris sp. nov., isolated from the surface seawater.</title>
        <authorList>
            <person name="Liu Y."/>
        </authorList>
    </citation>
    <scope>NUCLEOTIDE SEQUENCE [LARGE SCALE GENOMIC DNA]</scope>
    <source>
        <strain evidence="4 5">HSLHS9</strain>
    </source>
</reference>
<comment type="caution">
    <text evidence="4">The sequence shown here is derived from an EMBL/GenBank/DDBJ whole genome shotgun (WGS) entry which is preliminary data.</text>
</comment>
<dbReference type="GO" id="GO:0043022">
    <property type="term" value="F:ribosome binding"/>
    <property type="evidence" value="ECO:0007669"/>
    <property type="project" value="TreeGrafter"/>
</dbReference>
<comment type="similarity">
    <text evidence="1">Belongs to the prokaryotic/mitochondrial release factor family.</text>
</comment>
<dbReference type="AlphaFoldDB" id="A0A5C9A6Z6"/>
<organism evidence="4 5">
    <name type="scientific">Parahaliea maris</name>
    <dbReference type="NCBI Taxonomy" id="2716870"/>
    <lineage>
        <taxon>Bacteria</taxon>
        <taxon>Pseudomonadati</taxon>
        <taxon>Pseudomonadota</taxon>
        <taxon>Gammaproteobacteria</taxon>
        <taxon>Cellvibrionales</taxon>
        <taxon>Halieaceae</taxon>
        <taxon>Parahaliea</taxon>
    </lineage>
</organism>
<dbReference type="NCBIfam" id="NF006718">
    <property type="entry name" value="PRK09256.1"/>
    <property type="match status" value="1"/>
</dbReference>
<proteinExistence type="inferred from homology"/>
<protein>
    <submittedName>
        <fullName evidence="4">Aminoacyl-tRNA hydrolase</fullName>
        <ecNumber evidence="4">3.1.1.29</ecNumber>
    </submittedName>
</protein>
<dbReference type="SUPFAM" id="SSF75620">
    <property type="entry name" value="Release factor"/>
    <property type="match status" value="1"/>
</dbReference>
<feature type="domain" description="Prokaryotic-type class I peptide chain release factors" evidence="3">
    <location>
        <begin position="21"/>
        <end position="37"/>
    </location>
</feature>
<dbReference type="PANTHER" id="PTHR47814">
    <property type="entry name" value="PEPTIDYL-TRNA HYDROLASE ARFB"/>
    <property type="match status" value="1"/>
</dbReference>
<evidence type="ECO:0000259" key="3">
    <source>
        <dbReference type="PROSITE" id="PS00745"/>
    </source>
</evidence>
<sequence length="137" mass="15468">MLRIEPGLSLSEDEIEFSAIRAQGAGGQNVNKVSSAIHLRFDIRASSLPEPVKERLLAASDRRVTSDGEVVIKAQRHRTQEKNRTDALERLAQLIRDASHVPKNRRPTRPTRASQKRRMDAKNRRGQVKALRGKVQD</sequence>
<dbReference type="GO" id="GO:0072344">
    <property type="term" value="P:rescue of stalled ribosome"/>
    <property type="evidence" value="ECO:0007669"/>
    <property type="project" value="TreeGrafter"/>
</dbReference>
<name>A0A5C9A6Z6_9GAMM</name>
<evidence type="ECO:0000313" key="5">
    <source>
        <dbReference type="Proteomes" id="UP000321039"/>
    </source>
</evidence>
<gene>
    <name evidence="4" type="ORF">FV139_05535</name>
</gene>
<evidence type="ECO:0000256" key="1">
    <source>
        <dbReference type="ARBA" id="ARBA00010835"/>
    </source>
</evidence>
<dbReference type="PROSITE" id="PS00745">
    <property type="entry name" value="RF_PROK_I"/>
    <property type="match status" value="1"/>
</dbReference>
<keyword evidence="4" id="KW-0378">Hydrolase</keyword>
<dbReference type="InterPro" id="IPR000352">
    <property type="entry name" value="Pep_chain_release_fac_I"/>
</dbReference>
<feature type="region of interest" description="Disordered" evidence="2">
    <location>
        <begin position="95"/>
        <end position="137"/>
    </location>
</feature>
<dbReference type="GO" id="GO:0003747">
    <property type="term" value="F:translation release factor activity"/>
    <property type="evidence" value="ECO:0007669"/>
    <property type="project" value="InterPro"/>
</dbReference>
<dbReference type="GO" id="GO:0004045">
    <property type="term" value="F:peptidyl-tRNA hydrolase activity"/>
    <property type="evidence" value="ECO:0007669"/>
    <property type="project" value="UniProtKB-EC"/>
</dbReference>
<dbReference type="EC" id="3.1.1.29" evidence="4"/>
<accession>A0A5C9A6Z6</accession>
<dbReference type="Pfam" id="PF00472">
    <property type="entry name" value="RF-1"/>
    <property type="match status" value="1"/>
</dbReference>